<evidence type="ECO:0000313" key="3">
    <source>
        <dbReference type="EMBL" id="RDI34172.1"/>
    </source>
</evidence>
<accession>A0A370FYH7</accession>
<name>A0A370FYH7_GLULI</name>
<dbReference type="Proteomes" id="UP000254958">
    <property type="component" value="Unassembled WGS sequence"/>
</dbReference>
<evidence type="ECO:0000313" key="4">
    <source>
        <dbReference type="Proteomes" id="UP000254958"/>
    </source>
</evidence>
<dbReference type="OrthoDB" id="7201143at2"/>
<dbReference type="InterPro" id="IPR013718">
    <property type="entry name" value="COQ9_C"/>
</dbReference>
<evidence type="ECO:0000313" key="2">
    <source>
        <dbReference type="EMBL" id="MBB2188196.1"/>
    </source>
</evidence>
<proteinExistence type="predicted"/>
<gene>
    <name evidence="3" type="ORF">C7453_11634</name>
    <name evidence="2" type="ORF">HLH32_17820</name>
</gene>
<dbReference type="Gene3D" id="1.10.357.10">
    <property type="entry name" value="Tetracycline Repressor, domain 2"/>
    <property type="match status" value="1"/>
</dbReference>
<dbReference type="AlphaFoldDB" id="A0A370FYH7"/>
<keyword evidence="3" id="KW-0830">Ubiquinone</keyword>
<keyword evidence="4" id="KW-1185">Reference proteome</keyword>
<dbReference type="EMBL" id="JABEQI010000016">
    <property type="protein sequence ID" value="MBB2188196.1"/>
    <property type="molecule type" value="Genomic_DNA"/>
</dbReference>
<protein>
    <submittedName>
        <fullName evidence="2">RpsU-divergently transcribed protein</fullName>
    </submittedName>
    <submittedName>
        <fullName evidence="3">Ubiquinone biosynthesis protein COQ9</fullName>
    </submittedName>
</protein>
<feature type="domain" description="COQ9 C-terminal" evidence="1">
    <location>
        <begin position="136"/>
        <end position="201"/>
    </location>
</feature>
<evidence type="ECO:0000313" key="5">
    <source>
        <dbReference type="Proteomes" id="UP000562982"/>
    </source>
</evidence>
<dbReference type="Proteomes" id="UP000562982">
    <property type="component" value="Unassembled WGS sequence"/>
</dbReference>
<evidence type="ECO:0000259" key="1">
    <source>
        <dbReference type="Pfam" id="PF08511"/>
    </source>
</evidence>
<organism evidence="3 4">
    <name type="scientific">Gluconacetobacter liquefaciens</name>
    <name type="common">Acetobacter liquefaciens</name>
    <dbReference type="NCBI Taxonomy" id="89584"/>
    <lineage>
        <taxon>Bacteria</taxon>
        <taxon>Pseudomonadati</taxon>
        <taxon>Pseudomonadota</taxon>
        <taxon>Alphaproteobacteria</taxon>
        <taxon>Acetobacterales</taxon>
        <taxon>Acetobacteraceae</taxon>
        <taxon>Gluconacetobacter</taxon>
    </lineage>
</organism>
<dbReference type="EMBL" id="QQAW01000016">
    <property type="protein sequence ID" value="RDI34172.1"/>
    <property type="molecule type" value="Genomic_DNA"/>
</dbReference>
<dbReference type="Pfam" id="PF08511">
    <property type="entry name" value="COQ9"/>
    <property type="match status" value="1"/>
</dbReference>
<reference evidence="3 4" key="1">
    <citation type="submission" date="2018-07" db="EMBL/GenBank/DDBJ databases">
        <title>Genomic Encyclopedia of Type Strains, Phase IV (KMG-IV): sequencing the most valuable type-strain genomes for metagenomic binning, comparative biology and taxonomic classification.</title>
        <authorList>
            <person name="Goeker M."/>
        </authorList>
    </citation>
    <scope>NUCLEOTIDE SEQUENCE [LARGE SCALE GENOMIC DNA]</scope>
    <source>
        <strain evidence="3 4">DSM 5603</strain>
    </source>
</reference>
<sequence length="220" mass="23113">MNGIGAVAGLAGRLAGCALACGVAARPERSLARDEAVCRLGAVAGERGWGVDVLRDVAGPDADLLFPGGSAELVEAWFDLADRIMIDAARGPDEPRLGQRVRAVILLRLGAVTPDRDAVRRALAVLLSPGHAGLLARVMARTVDAIWEAAGDHATGITRQTKRMSLGTIYAQVLLFWLARGDDSAAVAAFLDRRLAGVVRLGRAKQALLTRLRPGRAQAA</sequence>
<dbReference type="RefSeq" id="WP_114729393.1">
    <property type="nucleotide sequence ID" value="NZ_BJMI01000026.1"/>
</dbReference>
<reference evidence="2 5" key="2">
    <citation type="submission" date="2020-04" db="EMBL/GenBank/DDBJ databases">
        <title>Description of novel Gluconacetobacter.</title>
        <authorList>
            <person name="Sombolestani A."/>
        </authorList>
    </citation>
    <scope>NUCLEOTIDE SEQUENCE [LARGE SCALE GENOMIC DNA]</scope>
    <source>
        <strain evidence="2 5">LMG 1382</strain>
    </source>
</reference>
<comment type="caution">
    <text evidence="3">The sequence shown here is derived from an EMBL/GenBank/DDBJ whole genome shotgun (WGS) entry which is preliminary data.</text>
</comment>